<dbReference type="Gramene" id="AET4Gv20850400.25">
    <property type="protein sequence ID" value="AET4Gv20850400.25"/>
    <property type="gene ID" value="AET4Gv20850400"/>
</dbReference>
<reference evidence="2" key="2">
    <citation type="journal article" date="2017" name="Nat. Plants">
        <title>The Aegilops tauschii genome reveals multiple impacts of transposons.</title>
        <authorList>
            <person name="Zhao G."/>
            <person name="Zou C."/>
            <person name="Li K."/>
            <person name="Wang K."/>
            <person name="Li T."/>
            <person name="Gao L."/>
            <person name="Zhang X."/>
            <person name="Wang H."/>
            <person name="Yang Z."/>
            <person name="Liu X."/>
            <person name="Jiang W."/>
            <person name="Mao L."/>
            <person name="Kong X."/>
            <person name="Jiao Y."/>
            <person name="Jia J."/>
        </authorList>
    </citation>
    <scope>NUCLEOTIDE SEQUENCE [LARGE SCALE GENOMIC DNA]</scope>
    <source>
        <strain evidence="2">cv. AL8/78</strain>
    </source>
</reference>
<dbReference type="GO" id="GO:0016020">
    <property type="term" value="C:membrane"/>
    <property type="evidence" value="ECO:0007669"/>
    <property type="project" value="TreeGrafter"/>
</dbReference>
<name>A0A453JAV6_AEGTS</name>
<dbReference type="AlphaFoldDB" id="A0A453JAV6"/>
<dbReference type="Gene3D" id="3.40.50.1820">
    <property type="entry name" value="alpha/beta hydrolase"/>
    <property type="match status" value="1"/>
</dbReference>
<dbReference type="PANTHER" id="PTHR22753">
    <property type="entry name" value="TRANSMEMBRANE PROTEIN 68"/>
    <property type="match status" value="1"/>
</dbReference>
<reference evidence="1" key="3">
    <citation type="journal article" date="2017" name="Nature">
        <title>Genome sequence of the progenitor of the wheat D genome Aegilops tauschii.</title>
        <authorList>
            <person name="Luo M.C."/>
            <person name="Gu Y.Q."/>
            <person name="Puiu D."/>
            <person name="Wang H."/>
            <person name="Twardziok S.O."/>
            <person name="Deal K.R."/>
            <person name="Huo N."/>
            <person name="Zhu T."/>
            <person name="Wang L."/>
            <person name="Wang Y."/>
            <person name="McGuire P.E."/>
            <person name="Liu S."/>
            <person name="Long H."/>
            <person name="Ramasamy R.K."/>
            <person name="Rodriguez J.C."/>
            <person name="Van S.L."/>
            <person name="Yuan L."/>
            <person name="Wang Z."/>
            <person name="Xia Z."/>
            <person name="Xiao L."/>
            <person name="Anderson O.D."/>
            <person name="Ouyang S."/>
            <person name="Liang Y."/>
            <person name="Zimin A.V."/>
            <person name="Pertea G."/>
            <person name="Qi P."/>
            <person name="Bennetzen J.L."/>
            <person name="Dai X."/>
            <person name="Dawson M.W."/>
            <person name="Muller H.G."/>
            <person name="Kugler K."/>
            <person name="Rivarola-Duarte L."/>
            <person name="Spannagl M."/>
            <person name="Mayer K.F.X."/>
            <person name="Lu F.H."/>
            <person name="Bevan M.W."/>
            <person name="Leroy P."/>
            <person name="Li P."/>
            <person name="You F.M."/>
            <person name="Sun Q."/>
            <person name="Liu Z."/>
            <person name="Lyons E."/>
            <person name="Wicker T."/>
            <person name="Salzberg S.L."/>
            <person name="Devos K.M."/>
            <person name="Dvorak J."/>
        </authorList>
    </citation>
    <scope>NUCLEOTIDE SEQUENCE [LARGE SCALE GENOMIC DNA]</scope>
    <source>
        <strain evidence="1">cv. AL8/78</strain>
    </source>
</reference>
<dbReference type="SUPFAM" id="SSF53474">
    <property type="entry name" value="alpha/beta-Hydrolases"/>
    <property type="match status" value="1"/>
</dbReference>
<evidence type="ECO:0000313" key="2">
    <source>
        <dbReference type="Proteomes" id="UP000015105"/>
    </source>
</evidence>
<dbReference type="Gramene" id="AET4Gv20850400.24">
    <property type="protein sequence ID" value="AET4Gv20850400.24"/>
    <property type="gene ID" value="AET4Gv20850400"/>
</dbReference>
<proteinExistence type="predicted"/>
<keyword evidence="2" id="KW-1185">Reference proteome</keyword>
<dbReference type="InterPro" id="IPR029058">
    <property type="entry name" value="AB_hydrolase_fold"/>
</dbReference>
<reference evidence="1" key="5">
    <citation type="journal article" date="2021" name="G3 (Bethesda)">
        <title>Aegilops tauschii genome assembly Aet v5.0 features greater sequence contiguity and improved annotation.</title>
        <authorList>
            <person name="Wang L."/>
            <person name="Zhu T."/>
            <person name="Rodriguez J.C."/>
            <person name="Deal K.R."/>
            <person name="Dubcovsky J."/>
            <person name="McGuire P.E."/>
            <person name="Lux T."/>
            <person name="Spannagl M."/>
            <person name="Mayer K.F.X."/>
            <person name="Baldrich P."/>
            <person name="Meyers B.C."/>
            <person name="Huo N."/>
            <person name="Gu Y.Q."/>
            <person name="Zhou H."/>
            <person name="Devos K.M."/>
            <person name="Bennetzen J.L."/>
            <person name="Unver T."/>
            <person name="Budak H."/>
            <person name="Gulick P.J."/>
            <person name="Galiba G."/>
            <person name="Kalapos B."/>
            <person name="Nelson D.R."/>
            <person name="Li P."/>
            <person name="You F.M."/>
            <person name="Luo M.C."/>
            <person name="Dvorak J."/>
        </authorList>
    </citation>
    <scope>NUCLEOTIDE SEQUENCE [LARGE SCALE GENOMIC DNA]</scope>
    <source>
        <strain evidence="1">cv. AL8/78</strain>
    </source>
</reference>
<dbReference type="EnsemblPlants" id="AET4Gv20850400.25">
    <property type="protein sequence ID" value="AET4Gv20850400.25"/>
    <property type="gene ID" value="AET4Gv20850400"/>
</dbReference>
<evidence type="ECO:0008006" key="3">
    <source>
        <dbReference type="Google" id="ProtNLM"/>
    </source>
</evidence>
<dbReference type="Proteomes" id="UP000015105">
    <property type="component" value="Chromosome 4D"/>
</dbReference>
<organism evidence="1 2">
    <name type="scientific">Aegilops tauschii subsp. strangulata</name>
    <name type="common">Goatgrass</name>
    <dbReference type="NCBI Taxonomy" id="200361"/>
    <lineage>
        <taxon>Eukaryota</taxon>
        <taxon>Viridiplantae</taxon>
        <taxon>Streptophyta</taxon>
        <taxon>Embryophyta</taxon>
        <taxon>Tracheophyta</taxon>
        <taxon>Spermatophyta</taxon>
        <taxon>Magnoliopsida</taxon>
        <taxon>Liliopsida</taxon>
        <taxon>Poales</taxon>
        <taxon>Poaceae</taxon>
        <taxon>BOP clade</taxon>
        <taxon>Pooideae</taxon>
        <taxon>Triticodae</taxon>
        <taxon>Triticeae</taxon>
        <taxon>Triticinae</taxon>
        <taxon>Aegilops</taxon>
    </lineage>
</organism>
<dbReference type="PANTHER" id="PTHR22753:SF39">
    <property type="entry name" value="SERINE AMINOPEPTIDASE S33 DOMAIN-CONTAINING PROTEIN"/>
    <property type="match status" value="1"/>
</dbReference>
<dbReference type="EnsemblPlants" id="AET4Gv20850400.24">
    <property type="protein sequence ID" value="AET4Gv20850400.24"/>
    <property type="gene ID" value="AET4Gv20850400"/>
</dbReference>
<accession>A0A453JAV6</accession>
<sequence length="70" mass="7406">MNTGLVEYVERTVKLESSRAPDRPVYLVGESIGACIALAGAARNRDTDLVLILVNPGIGTFSAGTSFHKS</sequence>
<protein>
    <recommendedName>
        <fullName evidence="3">Serine aminopeptidase S33 domain-containing protein</fullName>
    </recommendedName>
</protein>
<reference evidence="2" key="1">
    <citation type="journal article" date="2014" name="Science">
        <title>Ancient hybridizations among the ancestral genomes of bread wheat.</title>
        <authorList>
            <consortium name="International Wheat Genome Sequencing Consortium,"/>
            <person name="Marcussen T."/>
            <person name="Sandve S.R."/>
            <person name="Heier L."/>
            <person name="Spannagl M."/>
            <person name="Pfeifer M."/>
            <person name="Jakobsen K.S."/>
            <person name="Wulff B.B."/>
            <person name="Steuernagel B."/>
            <person name="Mayer K.F."/>
            <person name="Olsen O.A."/>
        </authorList>
    </citation>
    <scope>NUCLEOTIDE SEQUENCE [LARGE SCALE GENOMIC DNA]</scope>
    <source>
        <strain evidence="2">cv. AL8/78</strain>
    </source>
</reference>
<reference evidence="1" key="4">
    <citation type="submission" date="2019-03" db="UniProtKB">
        <authorList>
            <consortium name="EnsemblPlants"/>
        </authorList>
    </citation>
    <scope>IDENTIFICATION</scope>
</reference>
<evidence type="ECO:0000313" key="1">
    <source>
        <dbReference type="EnsemblPlants" id="AET4Gv20850400.24"/>
    </source>
</evidence>